<feature type="region of interest" description="Disordered" evidence="7">
    <location>
        <begin position="89"/>
        <end position="114"/>
    </location>
</feature>
<comment type="caution">
    <text evidence="9">The sequence shown here is derived from an EMBL/GenBank/DDBJ whole genome shotgun (WGS) entry which is preliminary data.</text>
</comment>
<evidence type="ECO:0000313" key="10">
    <source>
        <dbReference type="Proteomes" id="UP001187682"/>
    </source>
</evidence>
<dbReference type="Pfam" id="PF13813">
    <property type="entry name" value="MBOAT_2"/>
    <property type="match status" value="1"/>
</dbReference>
<gene>
    <name evidence="9" type="ORF">DNG_04416</name>
</gene>
<dbReference type="GO" id="GO:0008374">
    <property type="term" value="F:O-acyltransferase activity"/>
    <property type="evidence" value="ECO:0007669"/>
    <property type="project" value="InterPro"/>
</dbReference>
<keyword evidence="5" id="KW-1133">Transmembrane helix</keyword>
<feature type="domain" description="Wax synthase" evidence="8">
    <location>
        <begin position="251"/>
        <end position="336"/>
    </location>
</feature>
<evidence type="ECO:0000256" key="6">
    <source>
        <dbReference type="ARBA" id="ARBA00023136"/>
    </source>
</evidence>
<dbReference type="InterPro" id="IPR044851">
    <property type="entry name" value="Wax_synthase"/>
</dbReference>
<keyword evidence="4" id="KW-0812">Transmembrane</keyword>
<dbReference type="PANTHER" id="PTHR31595:SF67">
    <property type="entry name" value="WAX SYNTHASE DOMAIN-CONTAINING PROTEIN"/>
    <property type="match status" value="1"/>
</dbReference>
<dbReference type="EMBL" id="ONZQ02000005">
    <property type="protein sequence ID" value="SPO01743.1"/>
    <property type="molecule type" value="Genomic_DNA"/>
</dbReference>
<dbReference type="PANTHER" id="PTHR31595">
    <property type="entry name" value="LONG-CHAIN-ALCOHOL O-FATTY-ACYLTRANSFERASE 3-RELATED"/>
    <property type="match status" value="1"/>
</dbReference>
<keyword evidence="10" id="KW-1185">Reference proteome</keyword>
<evidence type="ECO:0000259" key="8">
    <source>
        <dbReference type="Pfam" id="PF13813"/>
    </source>
</evidence>
<keyword evidence="3" id="KW-0808">Transferase</keyword>
<keyword evidence="6" id="KW-0472">Membrane</keyword>
<evidence type="ECO:0000313" key="9">
    <source>
        <dbReference type="EMBL" id="SPO01743.1"/>
    </source>
</evidence>
<comment type="similarity">
    <text evidence="2">Belongs to the wax synthase family.</text>
</comment>
<evidence type="ECO:0000256" key="3">
    <source>
        <dbReference type="ARBA" id="ARBA00022679"/>
    </source>
</evidence>
<dbReference type="GO" id="GO:0016020">
    <property type="term" value="C:membrane"/>
    <property type="evidence" value="ECO:0007669"/>
    <property type="project" value="UniProtKB-SubCell"/>
</dbReference>
<proteinExistence type="inferred from homology"/>
<evidence type="ECO:0000256" key="4">
    <source>
        <dbReference type="ARBA" id="ARBA00022692"/>
    </source>
</evidence>
<evidence type="ECO:0000256" key="5">
    <source>
        <dbReference type="ARBA" id="ARBA00022989"/>
    </source>
</evidence>
<accession>A0AAE8MX12</accession>
<name>A0AAE8MX12_9PEZI</name>
<dbReference type="InterPro" id="IPR032805">
    <property type="entry name" value="Wax_synthase_dom"/>
</dbReference>
<comment type="subcellular location">
    <subcellularLocation>
        <location evidence="1">Membrane</location>
        <topology evidence="1">Multi-pass membrane protein</topology>
    </subcellularLocation>
</comment>
<dbReference type="Proteomes" id="UP001187682">
    <property type="component" value="Unassembled WGS sequence"/>
</dbReference>
<evidence type="ECO:0000256" key="2">
    <source>
        <dbReference type="ARBA" id="ARBA00007282"/>
    </source>
</evidence>
<reference evidence="9" key="1">
    <citation type="submission" date="2018-03" db="EMBL/GenBank/DDBJ databases">
        <authorList>
            <person name="Guldener U."/>
        </authorList>
    </citation>
    <scope>NUCLEOTIDE SEQUENCE</scope>
</reference>
<sequence>MDAWVPLFAALSSQALTVFTLAYTASDSILRIPVSACVAGFTWVFHRTLPDVFENRLYLALLTTTMWIQCIKTFDDLCLSRISVDAQRRQTHDKQNGRTGHHPPTVEGRKSSQLPTSPRIAWALAMLWNARAIGTPWVVSKVPAWPKTHPGTTVVPSRSHETRRHARAFVISYLVLDVFANLPPPDVAVEMAADRQPLLSRLGDVGAAEAAFRASAVLGFWANTFCVIHLVNSGFGLAHISFGLQPVEMLPPVWGGLSHAYTIRNFWGTTWHQTLRRSLTSVADLAAHSILRLRHGGLIARYVKLMICFSISGLLHRSADLMLGVAPGESRALEYFATTVLVIMFEDLVQHFFRATTGGSKDQRTWRRCVGYVWVCLVMYWMTPSWAYPAARASQPGRDVLVPYSVVRRVARMLG</sequence>
<protein>
    <submittedName>
        <fullName evidence="9">Related to TRI7 - trichothecene biosynthesis gene cluster</fullName>
    </submittedName>
</protein>
<dbReference type="AlphaFoldDB" id="A0AAE8MX12"/>
<evidence type="ECO:0000256" key="1">
    <source>
        <dbReference type="ARBA" id="ARBA00004141"/>
    </source>
</evidence>
<dbReference type="GO" id="GO:0006629">
    <property type="term" value="P:lipid metabolic process"/>
    <property type="evidence" value="ECO:0007669"/>
    <property type="project" value="InterPro"/>
</dbReference>
<organism evidence="9 10">
    <name type="scientific">Cephalotrichum gorgonifer</name>
    <dbReference type="NCBI Taxonomy" id="2041049"/>
    <lineage>
        <taxon>Eukaryota</taxon>
        <taxon>Fungi</taxon>
        <taxon>Dikarya</taxon>
        <taxon>Ascomycota</taxon>
        <taxon>Pezizomycotina</taxon>
        <taxon>Sordariomycetes</taxon>
        <taxon>Hypocreomycetidae</taxon>
        <taxon>Microascales</taxon>
        <taxon>Microascaceae</taxon>
        <taxon>Cephalotrichum</taxon>
    </lineage>
</organism>
<evidence type="ECO:0000256" key="7">
    <source>
        <dbReference type="SAM" id="MobiDB-lite"/>
    </source>
</evidence>